<dbReference type="InterPro" id="IPR002591">
    <property type="entry name" value="Phosphodiest/P_Trfase"/>
</dbReference>
<evidence type="ECO:0000313" key="2">
    <source>
        <dbReference type="EMBL" id="RKE47085.1"/>
    </source>
</evidence>
<dbReference type="EMBL" id="RAPY01000004">
    <property type="protein sequence ID" value="RKE47085.1"/>
    <property type="molecule type" value="Genomic_DNA"/>
</dbReference>
<keyword evidence="1" id="KW-1133">Transmembrane helix</keyword>
<dbReference type="GO" id="GO:0004553">
    <property type="term" value="F:hydrolase activity, hydrolyzing O-glycosyl compounds"/>
    <property type="evidence" value="ECO:0007669"/>
    <property type="project" value="UniProtKB-ARBA"/>
</dbReference>
<dbReference type="Proteomes" id="UP000286246">
    <property type="component" value="Unassembled WGS sequence"/>
</dbReference>
<dbReference type="AlphaFoldDB" id="A0A420ARM4"/>
<dbReference type="Gene3D" id="2.60.120.200">
    <property type="match status" value="1"/>
</dbReference>
<comment type="caution">
    <text evidence="2">The sequence shown here is derived from an EMBL/GenBank/DDBJ whole genome shotgun (WGS) entry which is preliminary data.</text>
</comment>
<dbReference type="Pfam" id="PF01663">
    <property type="entry name" value="Phosphodiest"/>
    <property type="match status" value="1"/>
</dbReference>
<sequence length="586" mass="64971">MKRNAIWYKVGWGVLLIMLMMSCKKFVDPALIFEKEPENTKVKTRKVLIIAVDGLSGIALEKYTPQHIQKLLEHAKYTYAGLSDASSGDASTWATLLSGKSSAKHGVYGDSFEEDIDEDDPHGHNSSGQATGYITFFQRILEQGKRMRSFSATSRQELDDNALDYAETRIVKANDEEVKKTAIDTLKSTLTNTSFGVINFRGVNEAGKSGGFSLSNAAYKAAIDKIDGYIGEIKAAIEGRSAFENEDWLIVVTANHGGLGQGYGGASLEERKIPIILYNPNFVGQKMEAPALVNSMEIKTKDANMPTITAANTDIYDIKDDKEYTIMCKVKNNVKPTGGNHAVILGRVTHAYTGGNGWAFMIEGANTGKYRFYLADKNASNNQLQVVGSLAGEVGKWETLAVKLYKKDDGKRYAKFYVNGVAGEERDITTGRGSFQAPTANFFVGSGNVSSVGTFNGMVNNLVFVTKALSDEEIQSYNCLGTVDESTSFWSQTAGFWSMDDIGQRTFKNKVATSLDTDFKFPNGNYTWNLNAKWNCLSEQENAKFFIMNQYDIVPQIAYWMDIKPQDSWLLDGKLFLDKYEMEFLK</sequence>
<keyword evidence="3" id="KW-1185">Reference proteome</keyword>
<dbReference type="InterPro" id="IPR013320">
    <property type="entry name" value="ConA-like_dom_sf"/>
</dbReference>
<dbReference type="Gene3D" id="3.40.720.10">
    <property type="entry name" value="Alkaline Phosphatase, subunit A"/>
    <property type="match status" value="1"/>
</dbReference>
<dbReference type="OrthoDB" id="279982at2"/>
<keyword evidence="1" id="KW-0472">Membrane</keyword>
<feature type="transmembrane region" description="Helical" evidence="1">
    <location>
        <begin position="6"/>
        <end position="23"/>
    </location>
</feature>
<organism evidence="2 3">
    <name type="scientific">Sphingobacterium detergens</name>
    <dbReference type="NCBI Taxonomy" id="1145106"/>
    <lineage>
        <taxon>Bacteria</taxon>
        <taxon>Pseudomonadati</taxon>
        <taxon>Bacteroidota</taxon>
        <taxon>Sphingobacteriia</taxon>
        <taxon>Sphingobacteriales</taxon>
        <taxon>Sphingobacteriaceae</taxon>
        <taxon>Sphingobacterium</taxon>
    </lineage>
</organism>
<dbReference type="SUPFAM" id="SSF53649">
    <property type="entry name" value="Alkaline phosphatase-like"/>
    <property type="match status" value="1"/>
</dbReference>
<name>A0A420ARM4_SPHD1</name>
<dbReference type="SUPFAM" id="SSF49899">
    <property type="entry name" value="Concanavalin A-like lectins/glucanases"/>
    <property type="match status" value="1"/>
</dbReference>
<evidence type="ECO:0000313" key="3">
    <source>
        <dbReference type="Proteomes" id="UP000286246"/>
    </source>
</evidence>
<proteinExistence type="predicted"/>
<dbReference type="PROSITE" id="PS51257">
    <property type="entry name" value="PROKAR_LIPOPROTEIN"/>
    <property type="match status" value="1"/>
</dbReference>
<dbReference type="InterPro" id="IPR017850">
    <property type="entry name" value="Alkaline_phosphatase_core_sf"/>
</dbReference>
<dbReference type="GO" id="GO:0005975">
    <property type="term" value="P:carbohydrate metabolic process"/>
    <property type="evidence" value="ECO:0007669"/>
    <property type="project" value="UniProtKB-ARBA"/>
</dbReference>
<reference evidence="2 3" key="1">
    <citation type="submission" date="2018-09" db="EMBL/GenBank/DDBJ databases">
        <title>Genomic Encyclopedia of Type Strains, Phase III (KMG-III): the genomes of soil and plant-associated and newly described type strains.</title>
        <authorList>
            <person name="Whitman W."/>
        </authorList>
    </citation>
    <scope>NUCLEOTIDE SEQUENCE [LARGE SCALE GENOMIC DNA]</scope>
    <source>
        <strain evidence="2 3">CECT 7938</strain>
    </source>
</reference>
<accession>A0A420ARM4</accession>
<dbReference type="Pfam" id="PF13385">
    <property type="entry name" value="Laminin_G_3"/>
    <property type="match status" value="1"/>
</dbReference>
<keyword evidence="1" id="KW-0812">Transmembrane</keyword>
<gene>
    <name evidence="2" type="ORF">DFQ12_4244</name>
</gene>
<evidence type="ECO:0000256" key="1">
    <source>
        <dbReference type="SAM" id="Phobius"/>
    </source>
</evidence>
<dbReference type="RefSeq" id="WP_120260907.1">
    <property type="nucleotide sequence ID" value="NZ_RAPY01000004.1"/>
</dbReference>
<protein>
    <submittedName>
        <fullName evidence="2">Type I phosphodiesterase/nucleotide pyrophosphatase</fullName>
    </submittedName>
</protein>